<dbReference type="OrthoDB" id="2471064at2759"/>
<gene>
    <name evidence="1" type="ORF">DERYTH_LOCUS8265</name>
</gene>
<feature type="non-terminal residue" evidence="1">
    <location>
        <position position="188"/>
    </location>
</feature>
<proteinExistence type="predicted"/>
<sequence>MLILIKGAKKQLVIKPTQGSWGTRDIDRTIHNMQEKQMITWHYLKRVKERSSKRKVPIWFKSIENQIITNFDTKEIKQDLQTMKVSEDKPKLDWILVNNKENKLDIRRVISKSKEEFRTEKWLVSKEEKDKIRIDKEAIILSNTQQTEWINNKKVLQGLRKQNSSWVLDMTQSLLEEIRKNTIDPEIT</sequence>
<accession>A0A9N9CRN4</accession>
<evidence type="ECO:0000313" key="2">
    <source>
        <dbReference type="Proteomes" id="UP000789405"/>
    </source>
</evidence>
<reference evidence="1" key="1">
    <citation type="submission" date="2021-06" db="EMBL/GenBank/DDBJ databases">
        <authorList>
            <person name="Kallberg Y."/>
            <person name="Tangrot J."/>
            <person name="Rosling A."/>
        </authorList>
    </citation>
    <scope>NUCLEOTIDE SEQUENCE</scope>
    <source>
        <strain evidence="1">MA453B</strain>
    </source>
</reference>
<organism evidence="1 2">
    <name type="scientific">Dentiscutata erythropus</name>
    <dbReference type="NCBI Taxonomy" id="1348616"/>
    <lineage>
        <taxon>Eukaryota</taxon>
        <taxon>Fungi</taxon>
        <taxon>Fungi incertae sedis</taxon>
        <taxon>Mucoromycota</taxon>
        <taxon>Glomeromycotina</taxon>
        <taxon>Glomeromycetes</taxon>
        <taxon>Diversisporales</taxon>
        <taxon>Gigasporaceae</taxon>
        <taxon>Dentiscutata</taxon>
    </lineage>
</organism>
<comment type="caution">
    <text evidence="1">The sequence shown here is derived from an EMBL/GenBank/DDBJ whole genome shotgun (WGS) entry which is preliminary data.</text>
</comment>
<name>A0A9N9CRN4_9GLOM</name>
<protein>
    <submittedName>
        <fullName evidence="1">10235_t:CDS:1</fullName>
    </submittedName>
</protein>
<dbReference type="Proteomes" id="UP000789405">
    <property type="component" value="Unassembled WGS sequence"/>
</dbReference>
<dbReference type="AlphaFoldDB" id="A0A9N9CRN4"/>
<dbReference type="EMBL" id="CAJVPY010004227">
    <property type="protein sequence ID" value="CAG8613531.1"/>
    <property type="molecule type" value="Genomic_DNA"/>
</dbReference>
<keyword evidence="2" id="KW-1185">Reference proteome</keyword>
<evidence type="ECO:0000313" key="1">
    <source>
        <dbReference type="EMBL" id="CAG8613531.1"/>
    </source>
</evidence>